<gene>
    <name evidence="2" type="ORF">SOIL9_63670</name>
</gene>
<evidence type="ECO:0000313" key="2">
    <source>
        <dbReference type="EMBL" id="VTR91347.1"/>
    </source>
</evidence>
<sequence>MRGGRRSPGSTARHAILDEANQSDRKHKSGRGDKLRAENGQETVGTPV</sequence>
<evidence type="ECO:0000313" key="3">
    <source>
        <dbReference type="Proteomes" id="UP000464178"/>
    </source>
</evidence>
<protein>
    <submittedName>
        <fullName evidence="2">Uncharacterized protein</fullName>
    </submittedName>
</protein>
<dbReference type="KEGG" id="gms:SOIL9_63670"/>
<accession>A0A6P2CRX8</accession>
<evidence type="ECO:0000256" key="1">
    <source>
        <dbReference type="SAM" id="MobiDB-lite"/>
    </source>
</evidence>
<dbReference type="Proteomes" id="UP000464178">
    <property type="component" value="Chromosome"/>
</dbReference>
<keyword evidence="3" id="KW-1185">Reference proteome</keyword>
<dbReference type="AlphaFoldDB" id="A0A6P2CRX8"/>
<name>A0A6P2CRX8_9BACT</name>
<dbReference type="EMBL" id="LR593886">
    <property type="protein sequence ID" value="VTR91347.1"/>
    <property type="molecule type" value="Genomic_DNA"/>
</dbReference>
<reference evidence="2 3" key="1">
    <citation type="submission" date="2019-05" db="EMBL/GenBank/DDBJ databases">
        <authorList>
            <consortium name="Science for Life Laboratories"/>
        </authorList>
    </citation>
    <scope>NUCLEOTIDE SEQUENCE [LARGE SCALE GENOMIC DNA]</scope>
    <source>
        <strain evidence="2">Soil9</strain>
    </source>
</reference>
<organism evidence="2 3">
    <name type="scientific">Gemmata massiliana</name>
    <dbReference type="NCBI Taxonomy" id="1210884"/>
    <lineage>
        <taxon>Bacteria</taxon>
        <taxon>Pseudomonadati</taxon>
        <taxon>Planctomycetota</taxon>
        <taxon>Planctomycetia</taxon>
        <taxon>Gemmatales</taxon>
        <taxon>Gemmataceae</taxon>
        <taxon>Gemmata</taxon>
    </lineage>
</organism>
<proteinExistence type="predicted"/>
<feature type="region of interest" description="Disordered" evidence="1">
    <location>
        <begin position="1"/>
        <end position="48"/>
    </location>
</feature>
<feature type="compositionally biased region" description="Basic and acidic residues" evidence="1">
    <location>
        <begin position="30"/>
        <end position="39"/>
    </location>
</feature>